<reference evidence="2" key="1">
    <citation type="journal article" date="2006" name="PLoS Biol.">
        <title>Macronuclear genome sequence of the ciliate Tetrahymena thermophila, a model eukaryote.</title>
        <authorList>
            <person name="Eisen J.A."/>
            <person name="Coyne R.S."/>
            <person name="Wu M."/>
            <person name="Wu D."/>
            <person name="Thiagarajan M."/>
            <person name="Wortman J.R."/>
            <person name="Badger J.H."/>
            <person name="Ren Q."/>
            <person name="Amedeo P."/>
            <person name="Jones K.M."/>
            <person name="Tallon L.J."/>
            <person name="Delcher A.L."/>
            <person name="Salzberg S.L."/>
            <person name="Silva J.C."/>
            <person name="Haas B.J."/>
            <person name="Majoros W.H."/>
            <person name="Farzad M."/>
            <person name="Carlton J.M."/>
            <person name="Smith R.K. Jr."/>
            <person name="Garg J."/>
            <person name="Pearlman R.E."/>
            <person name="Karrer K.M."/>
            <person name="Sun L."/>
            <person name="Manning G."/>
            <person name="Elde N.C."/>
            <person name="Turkewitz A.P."/>
            <person name="Asai D.J."/>
            <person name="Wilkes D.E."/>
            <person name="Wang Y."/>
            <person name="Cai H."/>
            <person name="Collins K."/>
            <person name="Stewart B.A."/>
            <person name="Lee S.R."/>
            <person name="Wilamowska K."/>
            <person name="Weinberg Z."/>
            <person name="Ruzzo W.L."/>
            <person name="Wloga D."/>
            <person name="Gaertig J."/>
            <person name="Frankel J."/>
            <person name="Tsao C.-C."/>
            <person name="Gorovsky M.A."/>
            <person name="Keeling P.J."/>
            <person name="Waller R.F."/>
            <person name="Patron N.J."/>
            <person name="Cherry J.M."/>
            <person name="Stover N.A."/>
            <person name="Krieger C.J."/>
            <person name="del Toro C."/>
            <person name="Ryder H.F."/>
            <person name="Williamson S.C."/>
            <person name="Barbeau R.A."/>
            <person name="Hamilton E.P."/>
            <person name="Orias E."/>
        </authorList>
    </citation>
    <scope>NUCLEOTIDE SEQUENCE [LARGE SCALE GENOMIC DNA]</scope>
    <source>
        <strain evidence="2">SB210</strain>
    </source>
</reference>
<dbReference type="RefSeq" id="XP_012654995.1">
    <property type="nucleotide sequence ID" value="XM_012799541.1"/>
</dbReference>
<proteinExistence type="predicted"/>
<dbReference type="AlphaFoldDB" id="W7X7U7"/>
<keyword evidence="2" id="KW-1185">Reference proteome</keyword>
<dbReference type="KEGG" id="tet:TTHERM_000347959"/>
<dbReference type="EMBL" id="GG662523">
    <property type="protein sequence ID" value="EWS72498.1"/>
    <property type="molecule type" value="Genomic_DNA"/>
</dbReference>
<sequence length="50" mass="5992">MHWLAHGFENNLTFTLLMIYYIKQERGKSNKINIGKIERILQEQKITNTN</sequence>
<organism evidence="1 2">
    <name type="scientific">Tetrahymena thermophila (strain SB210)</name>
    <dbReference type="NCBI Taxonomy" id="312017"/>
    <lineage>
        <taxon>Eukaryota</taxon>
        <taxon>Sar</taxon>
        <taxon>Alveolata</taxon>
        <taxon>Ciliophora</taxon>
        <taxon>Intramacronucleata</taxon>
        <taxon>Oligohymenophorea</taxon>
        <taxon>Hymenostomatida</taxon>
        <taxon>Tetrahymenina</taxon>
        <taxon>Tetrahymenidae</taxon>
        <taxon>Tetrahymena</taxon>
    </lineage>
</organism>
<evidence type="ECO:0000313" key="2">
    <source>
        <dbReference type="Proteomes" id="UP000009168"/>
    </source>
</evidence>
<dbReference type="Proteomes" id="UP000009168">
    <property type="component" value="Unassembled WGS sequence"/>
</dbReference>
<gene>
    <name evidence="1" type="ORF">TTHERM_000347959</name>
</gene>
<dbReference type="InParanoid" id="W7X7U7"/>
<name>W7X7U7_TETTS</name>
<dbReference type="GeneID" id="24438542"/>
<accession>W7X7U7</accession>
<evidence type="ECO:0000313" key="1">
    <source>
        <dbReference type="EMBL" id="EWS72498.1"/>
    </source>
</evidence>
<protein>
    <submittedName>
        <fullName evidence="1">Uncharacterized protein</fullName>
    </submittedName>
</protein>